<keyword evidence="3 9" id="KW-0132">Cell division</keyword>
<comment type="caution">
    <text evidence="12">The sequence shown here is derived from an EMBL/GenBank/DDBJ whole genome shotgun (WGS) entry which is preliminary data.</text>
</comment>
<feature type="active site" description="O-(3'-phospho-DNA)-tyrosine intermediate" evidence="9">
    <location>
        <position position="285"/>
    </location>
</feature>
<dbReference type="Gene3D" id="1.10.150.130">
    <property type="match status" value="1"/>
</dbReference>
<dbReference type="PROSITE" id="PS51900">
    <property type="entry name" value="CB"/>
    <property type="match status" value="1"/>
</dbReference>
<feature type="active site" evidence="9">
    <location>
        <position position="157"/>
    </location>
</feature>
<evidence type="ECO:0000256" key="4">
    <source>
        <dbReference type="ARBA" id="ARBA00022829"/>
    </source>
</evidence>
<dbReference type="InterPro" id="IPR023009">
    <property type="entry name" value="Tyrosine_recombinase_XerC/XerD"/>
</dbReference>
<dbReference type="PANTHER" id="PTHR30349:SF77">
    <property type="entry name" value="TYROSINE RECOMBINASE XERC"/>
    <property type="match status" value="1"/>
</dbReference>
<dbReference type="InterPro" id="IPR010998">
    <property type="entry name" value="Integrase_recombinase_N"/>
</dbReference>
<evidence type="ECO:0000256" key="7">
    <source>
        <dbReference type="ARBA" id="ARBA00023172"/>
    </source>
</evidence>
<keyword evidence="13" id="KW-1185">Reference proteome</keyword>
<dbReference type="PATRIC" id="fig|999422.3.peg.1880"/>
<organism evidence="12 13">
    <name type="scientific">Segatella maculosa OT 289</name>
    <dbReference type="NCBI Taxonomy" id="999422"/>
    <lineage>
        <taxon>Bacteria</taxon>
        <taxon>Pseudomonadati</taxon>
        <taxon>Bacteroidota</taxon>
        <taxon>Bacteroidia</taxon>
        <taxon>Bacteroidales</taxon>
        <taxon>Prevotellaceae</taxon>
        <taxon>Segatella</taxon>
    </lineage>
</organism>
<dbReference type="AlphaFoldDB" id="H1HNP3"/>
<dbReference type="GO" id="GO:0007059">
    <property type="term" value="P:chromosome segregation"/>
    <property type="evidence" value="ECO:0007669"/>
    <property type="project" value="UniProtKB-UniRule"/>
</dbReference>
<evidence type="ECO:0000256" key="1">
    <source>
        <dbReference type="ARBA" id="ARBA00004496"/>
    </source>
</evidence>
<dbReference type="InterPro" id="IPR004107">
    <property type="entry name" value="Integrase_SAM-like_N"/>
</dbReference>
<name>H1HNP3_9BACT</name>
<gene>
    <name evidence="9" type="primary">xerC</name>
    <name evidence="12" type="ORF">HMPREF9944_01787</name>
</gene>
<keyword evidence="8 9" id="KW-0131">Cell cycle</keyword>
<keyword evidence="2 9" id="KW-0963">Cytoplasm</keyword>
<dbReference type="Pfam" id="PF00589">
    <property type="entry name" value="Phage_integrase"/>
    <property type="match status" value="1"/>
</dbReference>
<dbReference type="InterPro" id="IPR002104">
    <property type="entry name" value="Integrase_catalytic"/>
</dbReference>
<reference evidence="12 13" key="1">
    <citation type="submission" date="2011-12" db="EMBL/GenBank/DDBJ databases">
        <title>The Genome Sequence of Prevotella maculosa OT 289.</title>
        <authorList>
            <consortium name="The Broad Institute Genome Sequencing Platform"/>
            <person name="Earl A."/>
            <person name="Ward D."/>
            <person name="Feldgarden M."/>
            <person name="Gevers D."/>
            <person name="Izard J."/>
            <person name="Blanton J.M."/>
            <person name="Mathney J."/>
            <person name="Tanner A.C."/>
            <person name="Dewhirst F.E."/>
            <person name="Young S.K."/>
            <person name="Zeng Q."/>
            <person name="Gargeya S."/>
            <person name="Fitzgerald M."/>
            <person name="Haas B."/>
            <person name="Abouelleil A."/>
            <person name="Alvarado L."/>
            <person name="Arachchi H.M."/>
            <person name="Berlin A."/>
            <person name="Chapman S.B."/>
            <person name="Gearin G."/>
            <person name="Goldberg J."/>
            <person name="Griggs A."/>
            <person name="Gujja S."/>
            <person name="Hansen M."/>
            <person name="Heiman D."/>
            <person name="Howarth C."/>
            <person name="Larimer J."/>
            <person name="Lui A."/>
            <person name="MacDonald P.J.P."/>
            <person name="McCowen C."/>
            <person name="Montmayeur A."/>
            <person name="Murphy C."/>
            <person name="Neiman D."/>
            <person name="Pearson M."/>
            <person name="Priest M."/>
            <person name="Roberts A."/>
            <person name="Saif S."/>
            <person name="Shea T."/>
            <person name="Sisk P."/>
            <person name="Stolte C."/>
            <person name="Sykes S."/>
            <person name="Wortman J."/>
            <person name="Nusbaum C."/>
            <person name="Birren B."/>
        </authorList>
    </citation>
    <scope>NUCLEOTIDE SEQUENCE [LARGE SCALE GENOMIC DNA]</scope>
    <source>
        <strain evidence="12 13">OT 289</strain>
    </source>
</reference>
<evidence type="ECO:0000256" key="9">
    <source>
        <dbReference type="HAMAP-Rule" id="MF_01808"/>
    </source>
</evidence>
<comment type="subunit">
    <text evidence="9">Forms a cyclic heterotetrameric complex composed of two molecules of XerC and two molecules of XerD.</text>
</comment>
<evidence type="ECO:0000313" key="13">
    <source>
        <dbReference type="Proteomes" id="UP000003167"/>
    </source>
</evidence>
<feature type="domain" description="Tyr recombinase" evidence="10">
    <location>
        <begin position="116"/>
        <end position="298"/>
    </location>
</feature>
<evidence type="ECO:0000256" key="2">
    <source>
        <dbReference type="ARBA" id="ARBA00022490"/>
    </source>
</evidence>
<evidence type="ECO:0000256" key="8">
    <source>
        <dbReference type="ARBA" id="ARBA00023306"/>
    </source>
</evidence>
<dbReference type="GO" id="GO:0003677">
    <property type="term" value="F:DNA binding"/>
    <property type="evidence" value="ECO:0007669"/>
    <property type="project" value="UniProtKB-UniRule"/>
</dbReference>
<dbReference type="EMBL" id="AGEK01000030">
    <property type="protein sequence ID" value="EHO68922.1"/>
    <property type="molecule type" value="Genomic_DNA"/>
</dbReference>
<dbReference type="InterPro" id="IPR044068">
    <property type="entry name" value="CB"/>
</dbReference>
<proteinExistence type="inferred from homology"/>
<feature type="active site" evidence="9">
    <location>
        <position position="250"/>
    </location>
</feature>
<comment type="similarity">
    <text evidence="9">Belongs to the 'phage' integrase family. XerC subfamily.</text>
</comment>
<accession>H1HNP3</accession>
<dbReference type="Pfam" id="PF02899">
    <property type="entry name" value="Phage_int_SAM_1"/>
    <property type="match status" value="1"/>
</dbReference>
<comment type="subcellular location">
    <subcellularLocation>
        <location evidence="1 9">Cytoplasm</location>
    </subcellularLocation>
</comment>
<evidence type="ECO:0000256" key="5">
    <source>
        <dbReference type="ARBA" id="ARBA00022908"/>
    </source>
</evidence>
<keyword evidence="4 9" id="KW-0159">Chromosome partition</keyword>
<feature type="active site" evidence="9">
    <location>
        <position position="276"/>
    </location>
</feature>
<sequence>MREHCDNSSAFMMIQRFLDYLKFERNRSDLTVKNYGDDLRAFETFCKDQEEPISWEAVDADVIRNWMEHMMDKGNNATSINRRLSALRSFYRFALSRKLVSKDPAHSITGPKRSKPLPQFLKEREMDRLLQPDLWTDGYEDVRNRTIVMTFYETGIRLSELTGLDDDAVDFVNHQLKVTGKRNKQRIIPFGDELDSALRSYIERRNVELTNRAEGLFLTSKGERMTPEQVRKSVQRNLSKVCTLKKRSPHVLRHTFATAMLNNKAGIESVKKLLGHESLTTTEIYTHTTFEQLKREYSDAHPRA</sequence>
<feature type="active site" evidence="9">
    <location>
        <position position="181"/>
    </location>
</feature>
<evidence type="ECO:0000256" key="3">
    <source>
        <dbReference type="ARBA" id="ARBA00022618"/>
    </source>
</evidence>
<feature type="active site" evidence="9">
    <location>
        <position position="253"/>
    </location>
</feature>
<dbReference type="Proteomes" id="UP000003167">
    <property type="component" value="Unassembled WGS sequence"/>
</dbReference>
<feature type="domain" description="Core-binding (CB)" evidence="11">
    <location>
        <begin position="8"/>
        <end position="95"/>
    </location>
</feature>
<dbReference type="InterPro" id="IPR013762">
    <property type="entry name" value="Integrase-like_cat_sf"/>
</dbReference>
<dbReference type="GO" id="GO:0009037">
    <property type="term" value="F:tyrosine-based site-specific recombinase activity"/>
    <property type="evidence" value="ECO:0007669"/>
    <property type="project" value="UniProtKB-UniRule"/>
</dbReference>
<comment type="function">
    <text evidence="9">Site-specific tyrosine recombinase, which acts by catalyzing the cutting and rejoining of the recombining DNA molecules. The XerC-XerD complex is essential to convert dimers of the bacterial chromosome into monomers to permit their segregation at cell division. It also contributes to the segregational stability of plasmids.</text>
</comment>
<evidence type="ECO:0000313" key="12">
    <source>
        <dbReference type="EMBL" id="EHO68922.1"/>
    </source>
</evidence>
<dbReference type="HOGENOM" id="CLU_027562_9_0_10"/>
<dbReference type="InterPro" id="IPR011010">
    <property type="entry name" value="DNA_brk_join_enz"/>
</dbReference>
<evidence type="ECO:0000256" key="6">
    <source>
        <dbReference type="ARBA" id="ARBA00023125"/>
    </source>
</evidence>
<dbReference type="GO" id="GO:0006313">
    <property type="term" value="P:DNA transposition"/>
    <property type="evidence" value="ECO:0007669"/>
    <property type="project" value="UniProtKB-UniRule"/>
</dbReference>
<dbReference type="PROSITE" id="PS51898">
    <property type="entry name" value="TYR_RECOMBINASE"/>
    <property type="match status" value="1"/>
</dbReference>
<evidence type="ECO:0000259" key="10">
    <source>
        <dbReference type="PROSITE" id="PS51898"/>
    </source>
</evidence>
<dbReference type="Gene3D" id="1.10.443.10">
    <property type="entry name" value="Intergrase catalytic core"/>
    <property type="match status" value="1"/>
</dbReference>
<evidence type="ECO:0000259" key="11">
    <source>
        <dbReference type="PROSITE" id="PS51900"/>
    </source>
</evidence>
<dbReference type="GO" id="GO:0005737">
    <property type="term" value="C:cytoplasm"/>
    <property type="evidence" value="ECO:0007669"/>
    <property type="project" value="UniProtKB-SubCell"/>
</dbReference>
<dbReference type="GO" id="GO:0051301">
    <property type="term" value="P:cell division"/>
    <property type="evidence" value="ECO:0007669"/>
    <property type="project" value="UniProtKB-KW"/>
</dbReference>
<dbReference type="InterPro" id="IPR050090">
    <property type="entry name" value="Tyrosine_recombinase_XerCD"/>
</dbReference>
<protein>
    <recommendedName>
        <fullName evidence="9">Tyrosine recombinase XerC</fullName>
    </recommendedName>
</protein>
<keyword evidence="6 9" id="KW-0238">DNA-binding</keyword>
<dbReference type="PANTHER" id="PTHR30349">
    <property type="entry name" value="PHAGE INTEGRASE-RELATED"/>
    <property type="match status" value="1"/>
</dbReference>
<dbReference type="STRING" id="999422.HMPREF9944_01787"/>
<keyword evidence="7 9" id="KW-0233">DNA recombination</keyword>
<dbReference type="HAMAP" id="MF_01808">
    <property type="entry name" value="Recomb_XerC_XerD"/>
    <property type="match status" value="1"/>
</dbReference>
<keyword evidence="5 9" id="KW-0229">DNA integration</keyword>
<dbReference type="SUPFAM" id="SSF56349">
    <property type="entry name" value="DNA breaking-rejoining enzymes"/>
    <property type="match status" value="1"/>
</dbReference>